<dbReference type="InterPro" id="IPR017937">
    <property type="entry name" value="Thioredoxin_CS"/>
</dbReference>
<name>A0A5B8UUS5_9SPHI</name>
<dbReference type="OrthoDB" id="1118217at2"/>
<dbReference type="InterPro" id="IPR001736">
    <property type="entry name" value="PLipase_D/transphosphatidylase"/>
</dbReference>
<dbReference type="InterPro" id="IPR050553">
    <property type="entry name" value="Thioredoxin_ResA/DsbE_sf"/>
</dbReference>
<dbReference type="Proteomes" id="UP000321479">
    <property type="component" value="Chromosome"/>
</dbReference>
<accession>A0A5B8UUS5</accession>
<feature type="domain" description="Thioredoxin" evidence="3">
    <location>
        <begin position="24"/>
        <end position="174"/>
    </location>
</feature>
<dbReference type="GO" id="GO:0006793">
    <property type="term" value="P:phosphorus metabolic process"/>
    <property type="evidence" value="ECO:0007669"/>
    <property type="project" value="UniProtKB-ARBA"/>
</dbReference>
<evidence type="ECO:0000259" key="3">
    <source>
        <dbReference type="PROSITE" id="PS51352"/>
    </source>
</evidence>
<sequence>MKHFFGFLVLLCLFFGAAGQERSLGVGGVLPPLVLPRVVAAGFEGSDVAFRALDLAGLRGKLVVIDFWASWCAPCRTLLPELDSLQGVFGDKVAFLPVSAEGWDKLGRVVSAVGRGRRWRLPFVVEDGLLGALFPHRSLPHEVWIGKDGRVLAVTEGSAVTAANVSRVLAGGAVGAETKVDVSVGYDMALPLLVGGNGDDGHGAAALRFHALLSGYIPGLSGGVNISDLDPVRGQKFNARNVPLLWLGRLAYSYGLDWFPDARVRVLSRDSALFNTGLQGQAYERWLADGHGYCYELLLPAGLAGSAFGWMQGDLRRLFPQYVFSVEEDSVRSLALVRLPGADKLRSAGGERVIAVGPYSCVLHNAYLNQLMMRLSQVYLQHSKLPVVDETGYLGKVDLDISADLSDVGELNGELARYGLRLERKRALVKLLVVRDAVPGKGDAR</sequence>
<protein>
    <submittedName>
        <fullName evidence="4">TlpA family protein disulfide reductase</fullName>
    </submittedName>
</protein>
<evidence type="ECO:0000256" key="1">
    <source>
        <dbReference type="ARBA" id="ARBA00023284"/>
    </source>
</evidence>
<dbReference type="GO" id="GO:0003824">
    <property type="term" value="F:catalytic activity"/>
    <property type="evidence" value="ECO:0007669"/>
    <property type="project" value="InterPro"/>
</dbReference>
<gene>
    <name evidence="4" type="ORF">FRZ54_07960</name>
</gene>
<dbReference type="KEGG" id="mgin:FRZ54_07960"/>
<dbReference type="Pfam" id="PF00085">
    <property type="entry name" value="Thioredoxin"/>
    <property type="match status" value="1"/>
</dbReference>
<organism evidence="4 5">
    <name type="scientific">Mucilaginibacter ginsenosidivorans</name>
    <dbReference type="NCBI Taxonomy" id="398053"/>
    <lineage>
        <taxon>Bacteria</taxon>
        <taxon>Pseudomonadati</taxon>
        <taxon>Bacteroidota</taxon>
        <taxon>Sphingobacteriia</taxon>
        <taxon>Sphingobacteriales</taxon>
        <taxon>Sphingobacteriaceae</taxon>
        <taxon>Mucilaginibacter</taxon>
    </lineage>
</organism>
<reference evidence="4 5" key="1">
    <citation type="journal article" date="2017" name="Curr. Microbiol.">
        <title>Mucilaginibacter ginsenosidivorans sp. nov., Isolated from Soil of Ginseng Field.</title>
        <authorList>
            <person name="Kim M.M."/>
            <person name="Siddiqi M.Z."/>
            <person name="Im W.T."/>
        </authorList>
    </citation>
    <scope>NUCLEOTIDE SEQUENCE [LARGE SCALE GENOMIC DNA]</scope>
    <source>
        <strain evidence="4 5">Gsoil 3017</strain>
    </source>
</reference>
<evidence type="ECO:0000313" key="4">
    <source>
        <dbReference type="EMBL" id="QEC62525.1"/>
    </source>
</evidence>
<evidence type="ECO:0000313" key="5">
    <source>
        <dbReference type="Proteomes" id="UP000321479"/>
    </source>
</evidence>
<keyword evidence="5" id="KW-1185">Reference proteome</keyword>
<dbReference type="InterPro" id="IPR013766">
    <property type="entry name" value="Thioredoxin_domain"/>
</dbReference>
<dbReference type="PANTHER" id="PTHR42852:SF13">
    <property type="entry name" value="PROTEIN DIPZ"/>
    <property type="match status" value="1"/>
</dbReference>
<evidence type="ECO:0000259" key="2">
    <source>
        <dbReference type="PROSITE" id="PS50035"/>
    </source>
</evidence>
<dbReference type="AlphaFoldDB" id="A0A5B8UUS5"/>
<dbReference type="PANTHER" id="PTHR42852">
    <property type="entry name" value="THIOL:DISULFIDE INTERCHANGE PROTEIN DSBE"/>
    <property type="match status" value="1"/>
</dbReference>
<dbReference type="PROSITE" id="PS51352">
    <property type="entry name" value="THIOREDOXIN_2"/>
    <property type="match status" value="1"/>
</dbReference>
<dbReference type="SUPFAM" id="SSF52833">
    <property type="entry name" value="Thioredoxin-like"/>
    <property type="match status" value="1"/>
</dbReference>
<dbReference type="PROSITE" id="PS00194">
    <property type="entry name" value="THIOREDOXIN_1"/>
    <property type="match status" value="1"/>
</dbReference>
<keyword evidence="1" id="KW-0676">Redox-active center</keyword>
<proteinExistence type="predicted"/>
<dbReference type="EMBL" id="CP042436">
    <property type="protein sequence ID" value="QEC62525.1"/>
    <property type="molecule type" value="Genomic_DNA"/>
</dbReference>
<dbReference type="PROSITE" id="PS50035">
    <property type="entry name" value="PLD"/>
    <property type="match status" value="1"/>
</dbReference>
<dbReference type="RefSeq" id="WP_147031102.1">
    <property type="nucleotide sequence ID" value="NZ_CP042436.1"/>
</dbReference>
<feature type="domain" description="PLD phosphodiesterase" evidence="2">
    <location>
        <begin position="377"/>
        <end position="403"/>
    </location>
</feature>
<dbReference type="CDD" id="cd02966">
    <property type="entry name" value="TlpA_like_family"/>
    <property type="match status" value="1"/>
</dbReference>
<dbReference type="InterPro" id="IPR036249">
    <property type="entry name" value="Thioredoxin-like_sf"/>
</dbReference>
<dbReference type="Gene3D" id="3.40.30.10">
    <property type="entry name" value="Glutaredoxin"/>
    <property type="match status" value="1"/>
</dbReference>